<feature type="chain" id="PRO_5009138971" description="C-type lysozyme inhibitor domain-containing protein" evidence="5">
    <location>
        <begin position="17"/>
        <end position="99"/>
    </location>
</feature>
<dbReference type="InterPro" id="IPR036328">
    <property type="entry name" value="MliC_sf"/>
</dbReference>
<accession>A0A1E3W0I8</accession>
<feature type="domain" description="C-type lysozyme inhibitor" evidence="6">
    <location>
        <begin position="25"/>
        <end position="89"/>
    </location>
</feature>
<evidence type="ECO:0000256" key="2">
    <source>
        <dbReference type="ARBA" id="ARBA00023136"/>
    </source>
</evidence>
<keyword evidence="2" id="KW-0472">Membrane</keyword>
<dbReference type="Gene3D" id="2.40.128.200">
    <property type="match status" value="1"/>
</dbReference>
<feature type="signal peptide" evidence="5">
    <location>
        <begin position="1"/>
        <end position="16"/>
    </location>
</feature>
<sequence length="99" mass="10346">MASLAFALLLATAAHAEDAAVTAKFACADDKSIAANFGSDNVELSLSDGREMTLPQVISGSGARYANSDESVVFWNKGNTAFITEGPDETMTYADCTTD</sequence>
<keyword evidence="1 5" id="KW-0732">Signal</keyword>
<dbReference type="Pfam" id="PF09864">
    <property type="entry name" value="MliC"/>
    <property type="match status" value="1"/>
</dbReference>
<reference evidence="7 8" key="1">
    <citation type="journal article" date="2016" name="Environ. Microbiol.">
        <title>New Methyloceanibacter diversity from North Sea sediments includes methanotroph containing solely the soluble methane monooxygenase.</title>
        <authorList>
            <person name="Vekeman B."/>
            <person name="Kerckhof F.M."/>
            <person name="Cremers G."/>
            <person name="de Vos P."/>
            <person name="Vandamme P."/>
            <person name="Boon N."/>
            <person name="Op den Camp H.J."/>
            <person name="Heylen K."/>
        </authorList>
    </citation>
    <scope>NUCLEOTIDE SEQUENCE [LARGE SCALE GENOMIC DNA]</scope>
    <source>
        <strain evidence="7 8">R-67174</strain>
    </source>
</reference>
<keyword evidence="3" id="KW-0564">Palmitate</keyword>
<protein>
    <recommendedName>
        <fullName evidence="6">C-type lysozyme inhibitor domain-containing protein</fullName>
    </recommendedName>
</protein>
<gene>
    <name evidence="7" type="ORF">AUC68_09630</name>
</gene>
<proteinExistence type="predicted"/>
<dbReference type="Proteomes" id="UP000094501">
    <property type="component" value="Unassembled WGS sequence"/>
</dbReference>
<dbReference type="SUPFAM" id="SSF141488">
    <property type="entry name" value="YdhA-like"/>
    <property type="match status" value="1"/>
</dbReference>
<dbReference type="InterPro" id="IPR018660">
    <property type="entry name" value="MliC"/>
</dbReference>
<evidence type="ECO:0000256" key="5">
    <source>
        <dbReference type="SAM" id="SignalP"/>
    </source>
</evidence>
<evidence type="ECO:0000313" key="8">
    <source>
        <dbReference type="Proteomes" id="UP000094501"/>
    </source>
</evidence>
<keyword evidence="4" id="KW-0449">Lipoprotein</keyword>
<dbReference type="EMBL" id="LPWG01000013">
    <property type="protein sequence ID" value="ODR98646.1"/>
    <property type="molecule type" value="Genomic_DNA"/>
</dbReference>
<comment type="caution">
    <text evidence="7">The sequence shown here is derived from an EMBL/GenBank/DDBJ whole genome shotgun (WGS) entry which is preliminary data.</text>
</comment>
<keyword evidence="8" id="KW-1185">Reference proteome</keyword>
<evidence type="ECO:0000256" key="3">
    <source>
        <dbReference type="ARBA" id="ARBA00023139"/>
    </source>
</evidence>
<organism evidence="7 8">
    <name type="scientific">Methyloceanibacter methanicus</name>
    <dbReference type="NCBI Taxonomy" id="1774968"/>
    <lineage>
        <taxon>Bacteria</taxon>
        <taxon>Pseudomonadati</taxon>
        <taxon>Pseudomonadota</taxon>
        <taxon>Alphaproteobacteria</taxon>
        <taxon>Hyphomicrobiales</taxon>
        <taxon>Hyphomicrobiaceae</taxon>
        <taxon>Methyloceanibacter</taxon>
    </lineage>
</organism>
<name>A0A1E3W0I8_9HYPH</name>
<evidence type="ECO:0000256" key="1">
    <source>
        <dbReference type="ARBA" id="ARBA00022729"/>
    </source>
</evidence>
<evidence type="ECO:0000313" key="7">
    <source>
        <dbReference type="EMBL" id="ODR98646.1"/>
    </source>
</evidence>
<evidence type="ECO:0000259" key="6">
    <source>
        <dbReference type="Pfam" id="PF09864"/>
    </source>
</evidence>
<dbReference type="STRING" id="1774968.AUC68_09630"/>
<evidence type="ECO:0000256" key="4">
    <source>
        <dbReference type="ARBA" id="ARBA00023288"/>
    </source>
</evidence>
<dbReference type="AlphaFoldDB" id="A0A1E3W0I8"/>